<dbReference type="Proteomes" id="UP001454036">
    <property type="component" value="Unassembled WGS sequence"/>
</dbReference>
<accession>A0AAV3NHL7</accession>
<feature type="compositionally biased region" description="Polar residues" evidence="1">
    <location>
        <begin position="99"/>
        <end position="109"/>
    </location>
</feature>
<name>A0AAV3NHL7_LITER</name>
<reference evidence="2 3" key="1">
    <citation type="submission" date="2024-01" db="EMBL/GenBank/DDBJ databases">
        <title>The complete chloroplast genome sequence of Lithospermum erythrorhizon: insights into the phylogenetic relationship among Boraginaceae species and the maternal lineages of purple gromwells.</title>
        <authorList>
            <person name="Okada T."/>
            <person name="Watanabe K."/>
        </authorList>
    </citation>
    <scope>NUCLEOTIDE SEQUENCE [LARGE SCALE GENOMIC DNA]</scope>
</reference>
<dbReference type="EMBL" id="BAABME010000039">
    <property type="protein sequence ID" value="GAA0138847.1"/>
    <property type="molecule type" value="Genomic_DNA"/>
</dbReference>
<proteinExistence type="predicted"/>
<gene>
    <name evidence="2" type="ORF">LIER_00512</name>
</gene>
<protein>
    <submittedName>
        <fullName evidence="2">Uncharacterized protein</fullName>
    </submittedName>
</protein>
<keyword evidence="3" id="KW-1185">Reference proteome</keyword>
<sequence length="207" mass="22689">MEEAPEDFVGSLLRDNPEANPSHTSPDLDDSHAPPEVQPLRSRMGPPPERVRVPVPKPSKGKSSKEKSSKEPPTLEEVKIKTIPDQLRTPIPLEGKSIDTPSMKINTPQGPKALSKGTSASISKDTTLFWEFFNYGLRLSVLGFVDEVLMTLDHDAGQLMPFAWLVLTVFQVACPSVGVLPDLALFSVMYNVIHKGPLTYFQVASPS</sequence>
<evidence type="ECO:0000313" key="2">
    <source>
        <dbReference type="EMBL" id="GAA0138847.1"/>
    </source>
</evidence>
<feature type="region of interest" description="Disordered" evidence="1">
    <location>
        <begin position="1"/>
        <end position="118"/>
    </location>
</feature>
<organism evidence="2 3">
    <name type="scientific">Lithospermum erythrorhizon</name>
    <name type="common">Purple gromwell</name>
    <name type="synonym">Lithospermum officinale var. erythrorhizon</name>
    <dbReference type="NCBI Taxonomy" id="34254"/>
    <lineage>
        <taxon>Eukaryota</taxon>
        <taxon>Viridiplantae</taxon>
        <taxon>Streptophyta</taxon>
        <taxon>Embryophyta</taxon>
        <taxon>Tracheophyta</taxon>
        <taxon>Spermatophyta</taxon>
        <taxon>Magnoliopsida</taxon>
        <taxon>eudicotyledons</taxon>
        <taxon>Gunneridae</taxon>
        <taxon>Pentapetalae</taxon>
        <taxon>asterids</taxon>
        <taxon>lamiids</taxon>
        <taxon>Boraginales</taxon>
        <taxon>Boraginaceae</taxon>
        <taxon>Boraginoideae</taxon>
        <taxon>Lithospermeae</taxon>
        <taxon>Lithospermum</taxon>
    </lineage>
</organism>
<dbReference type="AlphaFoldDB" id="A0AAV3NHL7"/>
<evidence type="ECO:0000256" key="1">
    <source>
        <dbReference type="SAM" id="MobiDB-lite"/>
    </source>
</evidence>
<comment type="caution">
    <text evidence="2">The sequence shown here is derived from an EMBL/GenBank/DDBJ whole genome shotgun (WGS) entry which is preliminary data.</text>
</comment>
<evidence type="ECO:0000313" key="3">
    <source>
        <dbReference type="Proteomes" id="UP001454036"/>
    </source>
</evidence>